<dbReference type="GO" id="GO:0003676">
    <property type="term" value="F:nucleic acid binding"/>
    <property type="evidence" value="ECO:0007669"/>
    <property type="project" value="InterPro"/>
</dbReference>
<dbReference type="Gene3D" id="3.40.50.150">
    <property type="entry name" value="Vaccinia Virus protein VP39"/>
    <property type="match status" value="1"/>
</dbReference>
<dbReference type="SUPFAM" id="SSF53335">
    <property type="entry name" value="S-adenosyl-L-methionine-dependent methyltransferases"/>
    <property type="match status" value="1"/>
</dbReference>
<comment type="similarity">
    <text evidence="5">Belongs to the protein N5-glutamine methyltransferase family. PrmC subfamily.</text>
</comment>
<evidence type="ECO:0000313" key="8">
    <source>
        <dbReference type="EMBL" id="GAB88488.1"/>
    </source>
</evidence>
<evidence type="ECO:0000256" key="1">
    <source>
        <dbReference type="ARBA" id="ARBA00022603"/>
    </source>
</evidence>
<accession>K6UYH3</accession>
<evidence type="ECO:0000313" key="9">
    <source>
        <dbReference type="Proteomes" id="UP000008363"/>
    </source>
</evidence>
<organism evidence="8 9">
    <name type="scientific">Gordonia rhizosphera NBRC 16068</name>
    <dbReference type="NCBI Taxonomy" id="1108045"/>
    <lineage>
        <taxon>Bacteria</taxon>
        <taxon>Bacillati</taxon>
        <taxon>Actinomycetota</taxon>
        <taxon>Actinomycetes</taxon>
        <taxon>Mycobacteriales</taxon>
        <taxon>Gordoniaceae</taxon>
        <taxon>Gordonia</taxon>
    </lineage>
</organism>
<keyword evidence="1 5" id="KW-0489">Methyltransferase</keyword>
<keyword evidence="3 5" id="KW-0949">S-adenosyl-L-methionine</keyword>
<feature type="binding site" evidence="5">
    <location>
        <position position="161"/>
    </location>
    <ligand>
        <name>S-adenosyl-L-methionine</name>
        <dbReference type="ChEBI" id="CHEBI:59789"/>
    </ligand>
</feature>
<sequence length="317" mass="33525">MTPRPATTGPVSQPEASDSYPRVIDELRWAQTVLSVAGVESPRADAEWLLASVLGVERGRLAVIDTVDTDVRDRFRGAIERRSRRIPLQHIIGTAHFGPAELTVGPGVFIPRPETEFLLEWAAAQSSSLHRPAVVDLCSGSGALAIAVALMVPTARVHAVEKSPAALEWLRRNVSRAGAEVASRITVHAGDVTDLEQMRALLPVGAVDVVVANPPYVPSAADVAPEVYHDPSDAVFGGADGMTVIGPMLAVIAELLRPGGVMGLEHDDSTAAQVMAAVDSTDRFGDVRAHTDLTGRPRFVTARRVAGADDAHGRMAG</sequence>
<protein>
    <recommendedName>
        <fullName evidence="5">Release factor glutamine methyltransferase</fullName>
        <shortName evidence="5">RF MTase</shortName>
        <ecNumber evidence="5">2.1.1.297</ecNumber>
    </recommendedName>
    <alternativeName>
        <fullName evidence="5">N5-glutamine methyltransferase PrmC</fullName>
    </alternativeName>
    <alternativeName>
        <fullName evidence="5">Protein-(glutamine-N5) MTase PrmC</fullName>
    </alternativeName>
    <alternativeName>
        <fullName evidence="5">Protein-glutamine N-methyltransferase PrmC</fullName>
    </alternativeName>
</protein>
<dbReference type="NCBIfam" id="TIGR00536">
    <property type="entry name" value="hemK_fam"/>
    <property type="match status" value="1"/>
</dbReference>
<dbReference type="InterPro" id="IPR029063">
    <property type="entry name" value="SAM-dependent_MTases_sf"/>
</dbReference>
<evidence type="ECO:0000256" key="3">
    <source>
        <dbReference type="ARBA" id="ARBA00022691"/>
    </source>
</evidence>
<dbReference type="InterPro" id="IPR002052">
    <property type="entry name" value="DNA_methylase_N6_adenine_CS"/>
</dbReference>
<dbReference type="HAMAP" id="MF_02126">
    <property type="entry name" value="RF_methyltr_PrmC"/>
    <property type="match status" value="1"/>
</dbReference>
<keyword evidence="9" id="KW-1185">Reference proteome</keyword>
<feature type="binding site" evidence="5">
    <location>
        <position position="213"/>
    </location>
    <ligand>
        <name>S-adenosyl-L-methionine</name>
        <dbReference type="ChEBI" id="CHEBI:59789"/>
    </ligand>
</feature>
<dbReference type="InterPro" id="IPR019874">
    <property type="entry name" value="RF_methyltr_PrmC"/>
</dbReference>
<dbReference type="InterPro" id="IPR007848">
    <property type="entry name" value="Small_mtfrase_dom"/>
</dbReference>
<keyword evidence="2 5" id="KW-0808">Transferase</keyword>
<feature type="binding site" evidence="5">
    <location>
        <begin position="213"/>
        <end position="216"/>
    </location>
    <ligand>
        <name>substrate</name>
    </ligand>
</feature>
<dbReference type="eggNOG" id="COG2890">
    <property type="taxonomic scope" value="Bacteria"/>
</dbReference>
<dbReference type="AlphaFoldDB" id="K6UYH3"/>
<feature type="domain" description="Release factor glutamine methyltransferase N-terminal" evidence="7">
    <location>
        <begin position="27"/>
        <end position="93"/>
    </location>
</feature>
<dbReference type="GO" id="GO:0102559">
    <property type="term" value="F:peptide chain release factor N(5)-glutamine methyltransferase activity"/>
    <property type="evidence" value="ECO:0007669"/>
    <property type="project" value="UniProtKB-EC"/>
</dbReference>
<dbReference type="Pfam" id="PF17827">
    <property type="entry name" value="PrmC_N"/>
    <property type="match status" value="1"/>
</dbReference>
<comment type="caution">
    <text evidence="8">The sequence shown here is derived from an EMBL/GenBank/DDBJ whole genome shotgun (WGS) entry which is preliminary data.</text>
</comment>
<comment type="catalytic activity">
    <reaction evidence="4 5">
        <text>L-glutaminyl-[peptide chain release factor] + S-adenosyl-L-methionine = N(5)-methyl-L-glutaminyl-[peptide chain release factor] + S-adenosyl-L-homocysteine + H(+)</text>
        <dbReference type="Rhea" id="RHEA:42896"/>
        <dbReference type="Rhea" id="RHEA-COMP:10271"/>
        <dbReference type="Rhea" id="RHEA-COMP:10272"/>
        <dbReference type="ChEBI" id="CHEBI:15378"/>
        <dbReference type="ChEBI" id="CHEBI:30011"/>
        <dbReference type="ChEBI" id="CHEBI:57856"/>
        <dbReference type="ChEBI" id="CHEBI:59789"/>
        <dbReference type="ChEBI" id="CHEBI:61891"/>
        <dbReference type="EC" id="2.1.1.297"/>
    </reaction>
</comment>
<proteinExistence type="inferred from homology"/>
<evidence type="ECO:0000259" key="6">
    <source>
        <dbReference type="Pfam" id="PF05175"/>
    </source>
</evidence>
<comment type="function">
    <text evidence="5">Methylates the class 1 translation termination release factors RF1/PrfA and RF2/PrfB on the glutamine residue of the universally conserved GGQ motif.</text>
</comment>
<dbReference type="Gene3D" id="1.10.8.10">
    <property type="entry name" value="DNA helicase RuvA subunit, C-terminal domain"/>
    <property type="match status" value="1"/>
</dbReference>
<evidence type="ECO:0000256" key="5">
    <source>
        <dbReference type="HAMAP-Rule" id="MF_02126"/>
    </source>
</evidence>
<dbReference type="InterPro" id="IPR040758">
    <property type="entry name" value="PrmC_N"/>
</dbReference>
<evidence type="ECO:0000256" key="2">
    <source>
        <dbReference type="ARBA" id="ARBA00022679"/>
    </source>
</evidence>
<dbReference type="EC" id="2.1.1.297" evidence="5"/>
<feature type="domain" description="Methyltransferase small" evidence="6">
    <location>
        <begin position="115"/>
        <end position="220"/>
    </location>
</feature>
<dbReference type="PANTHER" id="PTHR18895:SF74">
    <property type="entry name" value="MTRF1L RELEASE FACTOR GLUTAMINE METHYLTRANSFERASE"/>
    <property type="match status" value="1"/>
</dbReference>
<dbReference type="Pfam" id="PF05175">
    <property type="entry name" value="MTS"/>
    <property type="match status" value="1"/>
</dbReference>
<reference evidence="8 9" key="1">
    <citation type="submission" date="2012-08" db="EMBL/GenBank/DDBJ databases">
        <title>Whole genome shotgun sequence of Gordonia rhizosphera NBRC 16068.</title>
        <authorList>
            <person name="Takarada H."/>
            <person name="Isaki S."/>
            <person name="Hosoyama A."/>
            <person name="Tsuchikane K."/>
            <person name="Katsumata H."/>
            <person name="Baba S."/>
            <person name="Ohji S."/>
            <person name="Yamazaki S."/>
            <person name="Fujita N."/>
        </authorList>
    </citation>
    <scope>NUCLEOTIDE SEQUENCE [LARGE SCALE GENOMIC DNA]</scope>
    <source>
        <strain evidence="8 9">NBRC 16068</strain>
    </source>
</reference>
<dbReference type="EMBL" id="BAHC01000025">
    <property type="protein sequence ID" value="GAB88488.1"/>
    <property type="molecule type" value="Genomic_DNA"/>
</dbReference>
<dbReference type="PANTHER" id="PTHR18895">
    <property type="entry name" value="HEMK METHYLTRANSFERASE"/>
    <property type="match status" value="1"/>
</dbReference>
<evidence type="ECO:0000259" key="7">
    <source>
        <dbReference type="Pfam" id="PF17827"/>
    </source>
</evidence>
<dbReference type="InterPro" id="IPR004556">
    <property type="entry name" value="HemK-like"/>
</dbReference>
<dbReference type="RefSeq" id="WP_006329908.1">
    <property type="nucleotide sequence ID" value="NZ_BAHC01000025.1"/>
</dbReference>
<dbReference type="CDD" id="cd02440">
    <property type="entry name" value="AdoMet_MTases"/>
    <property type="match status" value="1"/>
</dbReference>
<evidence type="ECO:0000256" key="4">
    <source>
        <dbReference type="ARBA" id="ARBA00048391"/>
    </source>
</evidence>
<name>K6UYH3_9ACTN</name>
<dbReference type="PROSITE" id="PS00092">
    <property type="entry name" value="N6_MTASE"/>
    <property type="match status" value="1"/>
</dbReference>
<comment type="caution">
    <text evidence="5">Lacks conserved residue(s) required for the propagation of feature annotation.</text>
</comment>
<dbReference type="Proteomes" id="UP000008363">
    <property type="component" value="Unassembled WGS sequence"/>
</dbReference>
<dbReference type="InterPro" id="IPR050320">
    <property type="entry name" value="N5-glutamine_MTase"/>
</dbReference>
<dbReference type="STRING" id="1108045.GORHZ_025_00280"/>
<dbReference type="GO" id="GO:0032259">
    <property type="term" value="P:methylation"/>
    <property type="evidence" value="ECO:0007669"/>
    <property type="project" value="UniProtKB-KW"/>
</dbReference>
<gene>
    <name evidence="5" type="primary">prmC</name>
    <name evidence="8" type="ORF">GORHZ_025_00280</name>
</gene>
<dbReference type="OrthoDB" id="9800643at2"/>
<dbReference type="NCBIfam" id="TIGR03534">
    <property type="entry name" value="RF_mod_PrmC"/>
    <property type="match status" value="1"/>
</dbReference>